<evidence type="ECO:0000313" key="2">
    <source>
        <dbReference type="EMBL" id="MQN11449.1"/>
    </source>
</evidence>
<reference evidence="3" key="1">
    <citation type="submission" date="2019-09" db="EMBL/GenBank/DDBJ databases">
        <title>Distinct polysaccharide growth profiles of human intestinal Prevotella copri isolates.</title>
        <authorList>
            <person name="Fehlner-Peach H."/>
            <person name="Magnabosco C."/>
            <person name="Raghavan V."/>
            <person name="Scher J.U."/>
            <person name="Tett A."/>
            <person name="Cox L.M."/>
            <person name="Gottsegen C."/>
            <person name="Watters A."/>
            <person name="Wiltshire- Gordon J.D."/>
            <person name="Segata N."/>
            <person name="Bonneau R."/>
            <person name="Littman D.R."/>
        </authorList>
    </citation>
    <scope>NUCLEOTIDE SEQUENCE [LARGE SCALE GENOMIC DNA]</scope>
    <source>
        <strain evidence="3">iAQ1179</strain>
    </source>
</reference>
<evidence type="ECO:0000256" key="1">
    <source>
        <dbReference type="SAM" id="Phobius"/>
    </source>
</evidence>
<sequence length="127" mass="14594">MNTLQTDIAIVTAILWLMAIAVVAYDRIKYHKYYTSKSKLVVLRINNAAVREVLSQNGIKLCQCAYYNTNRYLYTIEGDHICGFTESCTHLIEDAVKHHQEVIDCDINVNLFVSEIKKLQEDYGSED</sequence>
<organism evidence="2 3">
    <name type="scientific">Segatella copri</name>
    <dbReference type="NCBI Taxonomy" id="165179"/>
    <lineage>
        <taxon>Bacteria</taxon>
        <taxon>Pseudomonadati</taxon>
        <taxon>Bacteroidota</taxon>
        <taxon>Bacteroidia</taxon>
        <taxon>Bacteroidales</taxon>
        <taxon>Prevotellaceae</taxon>
        <taxon>Segatella</taxon>
    </lineage>
</organism>
<dbReference type="Proteomes" id="UP000442105">
    <property type="component" value="Unassembled WGS sequence"/>
</dbReference>
<accession>A0AA90ZK47</accession>
<evidence type="ECO:0000313" key="3">
    <source>
        <dbReference type="Proteomes" id="UP000442105"/>
    </source>
</evidence>
<keyword evidence="1" id="KW-0812">Transmembrane</keyword>
<keyword evidence="1" id="KW-1133">Transmembrane helix</keyword>
<feature type="transmembrane region" description="Helical" evidence="1">
    <location>
        <begin position="6"/>
        <end position="25"/>
    </location>
</feature>
<gene>
    <name evidence="2" type="ORF">F7D95_01160</name>
</gene>
<comment type="caution">
    <text evidence="2">The sequence shown here is derived from an EMBL/GenBank/DDBJ whole genome shotgun (WGS) entry which is preliminary data.</text>
</comment>
<dbReference type="AlphaFoldDB" id="A0AA90ZK47"/>
<proteinExistence type="predicted"/>
<name>A0AA90ZK47_9BACT</name>
<dbReference type="EMBL" id="VZCW01000030">
    <property type="protein sequence ID" value="MQN11449.1"/>
    <property type="molecule type" value="Genomic_DNA"/>
</dbReference>
<keyword evidence="1" id="KW-0472">Membrane</keyword>
<dbReference type="RefSeq" id="WP_153127655.1">
    <property type="nucleotide sequence ID" value="NZ_VZCW01000030.1"/>
</dbReference>
<protein>
    <submittedName>
        <fullName evidence="2">Uncharacterized protein</fullName>
    </submittedName>
</protein>